<proteinExistence type="inferred from homology"/>
<feature type="domain" description="CWF21" evidence="7">
    <location>
        <begin position="1043"/>
        <end position="1088"/>
    </location>
</feature>
<evidence type="ECO:0000256" key="6">
    <source>
        <dbReference type="SAM" id="MobiDB-lite"/>
    </source>
</evidence>
<dbReference type="Gene3D" id="3.90.1150.10">
    <property type="entry name" value="Aspartate Aminotransferase, domain 1"/>
    <property type="match status" value="1"/>
</dbReference>
<evidence type="ECO:0000313" key="9">
    <source>
        <dbReference type="EMBL" id="KIO19258.1"/>
    </source>
</evidence>
<organism evidence="9 10">
    <name type="scientific">Tulasnella calospora MUT 4182</name>
    <dbReference type="NCBI Taxonomy" id="1051891"/>
    <lineage>
        <taxon>Eukaryota</taxon>
        <taxon>Fungi</taxon>
        <taxon>Dikarya</taxon>
        <taxon>Basidiomycota</taxon>
        <taxon>Agaricomycotina</taxon>
        <taxon>Agaricomycetes</taxon>
        <taxon>Cantharellales</taxon>
        <taxon>Tulasnellaceae</taxon>
        <taxon>Tulasnella</taxon>
    </lineage>
</organism>
<evidence type="ECO:0000256" key="4">
    <source>
        <dbReference type="ARBA" id="ARBA00022701"/>
    </source>
</evidence>
<dbReference type="InterPro" id="IPR016024">
    <property type="entry name" value="ARM-type_fold"/>
</dbReference>
<dbReference type="Pfam" id="PF08312">
    <property type="entry name" value="cwf21"/>
    <property type="match status" value="1"/>
</dbReference>
<dbReference type="SUPFAM" id="SSF48371">
    <property type="entry name" value="ARM repeat"/>
    <property type="match status" value="1"/>
</dbReference>
<dbReference type="PANTHER" id="PTHR21567">
    <property type="entry name" value="CLASP"/>
    <property type="match status" value="1"/>
</dbReference>
<keyword evidence="10" id="KW-1185">Reference proteome</keyword>
<feature type="region of interest" description="Disordered" evidence="6">
    <location>
        <begin position="606"/>
        <end position="753"/>
    </location>
</feature>
<dbReference type="Proteomes" id="UP000054248">
    <property type="component" value="Unassembled WGS sequence"/>
</dbReference>
<comment type="similarity">
    <text evidence="2">Belongs to the CLASP family.</text>
</comment>
<evidence type="ECO:0000256" key="5">
    <source>
        <dbReference type="ARBA" id="ARBA00022776"/>
    </source>
</evidence>
<dbReference type="InterPro" id="IPR015424">
    <property type="entry name" value="PyrdxlP-dep_Trfase"/>
</dbReference>
<feature type="compositionally biased region" description="Low complexity" evidence="6">
    <location>
        <begin position="562"/>
        <end position="575"/>
    </location>
</feature>
<evidence type="ECO:0008006" key="11">
    <source>
        <dbReference type="Google" id="ProtNLM"/>
    </source>
</evidence>
<evidence type="ECO:0000259" key="8">
    <source>
        <dbReference type="SMART" id="SM01349"/>
    </source>
</evidence>
<reference evidence="10" key="2">
    <citation type="submission" date="2015-01" db="EMBL/GenBank/DDBJ databases">
        <title>Evolutionary Origins and Diversification of the Mycorrhizal Mutualists.</title>
        <authorList>
            <consortium name="DOE Joint Genome Institute"/>
            <consortium name="Mycorrhizal Genomics Consortium"/>
            <person name="Kohler A."/>
            <person name="Kuo A."/>
            <person name="Nagy L.G."/>
            <person name="Floudas D."/>
            <person name="Copeland A."/>
            <person name="Barry K.W."/>
            <person name="Cichocki N."/>
            <person name="Veneault-Fourrey C."/>
            <person name="LaButti K."/>
            <person name="Lindquist E.A."/>
            <person name="Lipzen A."/>
            <person name="Lundell T."/>
            <person name="Morin E."/>
            <person name="Murat C."/>
            <person name="Riley R."/>
            <person name="Ohm R."/>
            <person name="Sun H."/>
            <person name="Tunlid A."/>
            <person name="Henrissat B."/>
            <person name="Grigoriev I.V."/>
            <person name="Hibbett D.S."/>
            <person name="Martin F."/>
        </authorList>
    </citation>
    <scope>NUCLEOTIDE SEQUENCE [LARGE SCALE GENOMIC DNA]</scope>
    <source>
        <strain evidence="10">MUT 4182</strain>
    </source>
</reference>
<feature type="compositionally biased region" description="Polar residues" evidence="6">
    <location>
        <begin position="673"/>
        <end position="685"/>
    </location>
</feature>
<dbReference type="GO" id="GO:0005815">
    <property type="term" value="C:microtubule organizing center"/>
    <property type="evidence" value="ECO:0007669"/>
    <property type="project" value="TreeGrafter"/>
</dbReference>
<feature type="compositionally biased region" description="Pro residues" evidence="6">
    <location>
        <begin position="693"/>
        <end position="702"/>
    </location>
</feature>
<feature type="compositionally biased region" description="Low complexity" evidence="6">
    <location>
        <begin position="703"/>
        <end position="721"/>
    </location>
</feature>
<name>A0A0C3KCQ0_9AGAM</name>
<feature type="compositionally biased region" description="Low complexity" evidence="6">
    <location>
        <begin position="742"/>
        <end position="753"/>
    </location>
</feature>
<dbReference type="GO" id="GO:0005881">
    <property type="term" value="C:cytoplasmic microtubule"/>
    <property type="evidence" value="ECO:0007669"/>
    <property type="project" value="TreeGrafter"/>
</dbReference>
<sequence>MGTEDIEKLVAQCKSNDIDTKVDALNKLQPQFEEATELLTIATLAVIPPFIRILSSSASQATSATGSNPPTPGKSPAVQHLRQAISAFLPPGGVVDRLGEQREKARDSARLALVEICGAAFQSSPPSVGSRIKDVTKGHETPLALVEKHVKDHGLSSKVARVREQTILALVELRREYRTFPIRPYLPQLVECLEDPDANVRDCARSSVVTLFTGPQVSDGARTDLKNEMAKKGVRKGIVNDVLSKLLSASTMSSVTTPDASELGEDGSASSSRVAARKPNPLARSATAPVFARTATTASAGTAMSEEVVASPSTEIPEVYIASARDLEHEFAAMVPFFEGRETEHNWLDREKSVIRLRGMLSGDVHERYPDAWFTGLKGGILENTLKALLSLRTTVSCHACSLYLELATAMGTGFDPLIEIVLTHLLKMGGFTKKLVAQQSQASVTAILTHTSATPRLVLPLLWSYAQEKTVQVRAYVTAHFKTILELHAKRPAGRAAIEASGGLDIIEQAVKKSLVDQNPGVRVQARIVFWIFHDIWPANAEFIMSTLDGPAKKELQKVNPNPGASAPAAAVATPAPKKSSVAAAIAASRAKAKVLATAPPTLRHAATSGASAASKAALPRREVSPSATAVGKRSASPVAPPRARSPVSPRGSGLASPPTSRSASPPVTRPNNLRSSTNPSALNGSKGKSPALPPNSPPSRLPRTQSISPPSSPTPLGSSGANRRIASPLVPLGRSTAKPGRSALGRSSSGGDIWQDGKTLHTLLLALTRFLTKDKSADVLDYGLMVLYEMVFNQSSLLTGREGLVFSFLLEVRYAKKLNVFEATNAIRDVLIEKCDPIMGLSTVNRGLEDFLKRPAAEESLVDARTSSYCFSLVALAKFILLLPGEVLEDELPRLKGTLITALTDSTSASIREAAYVTIIAAQIKLRDERQLFTILSGLSETQKHLLTYEFEKIKARGPQQNDAEAAGLQKLGGRIRHLDAFFTNTMFNGIGLTTPRGSGTNGYVQRNLSHLRPRDDSYNRSQDFSEIKGPRMREPDQGILDHEKARQIELKVFELQVQLEDEGHDQDYIDGRVYALREKLLKEAEEAEKSGKPGRKPPVSLRPNDTHAMAAAKKVEVEKMARAFGTSSNYQEGDAFNREKQEELRQQRAVERAERDKKREEEQEARERQRRAERERREEEAKLRRRREYLEKKERELQERERDLNRERERQKMPPPSGPKGRGRDDTLPSLFPTLLHPGVRGKGLLTGLGFQNPDHPGKLVLLARERGVLVLTAGKDAVRIVPSLNTGKEEVDYAVDVIESCLVVLKEEASK</sequence>
<evidence type="ECO:0000256" key="3">
    <source>
        <dbReference type="ARBA" id="ARBA00022618"/>
    </source>
</evidence>
<feature type="domain" description="TOG" evidence="8">
    <location>
        <begin position="1"/>
        <end position="238"/>
    </location>
</feature>
<dbReference type="GO" id="GO:0005634">
    <property type="term" value="C:nucleus"/>
    <property type="evidence" value="ECO:0007669"/>
    <property type="project" value="UniProtKB-ARBA"/>
</dbReference>
<evidence type="ECO:0000256" key="2">
    <source>
        <dbReference type="ARBA" id="ARBA00009549"/>
    </source>
</evidence>
<protein>
    <recommendedName>
        <fullName evidence="11">TOG domain-containing protein</fullName>
    </recommendedName>
</protein>
<dbReference type="GO" id="GO:0051301">
    <property type="term" value="P:cell division"/>
    <property type="evidence" value="ECO:0007669"/>
    <property type="project" value="UniProtKB-KW"/>
</dbReference>
<dbReference type="GO" id="GO:0005876">
    <property type="term" value="C:spindle microtubule"/>
    <property type="evidence" value="ECO:0007669"/>
    <property type="project" value="TreeGrafter"/>
</dbReference>
<dbReference type="EMBL" id="KN823232">
    <property type="protein sequence ID" value="KIO19258.1"/>
    <property type="molecule type" value="Genomic_DNA"/>
</dbReference>
<feature type="region of interest" description="Disordered" evidence="6">
    <location>
        <begin position="556"/>
        <end position="575"/>
    </location>
</feature>
<dbReference type="InterPro" id="IPR015422">
    <property type="entry name" value="PyrdxlP-dep_Trfase_small"/>
</dbReference>
<keyword evidence="4" id="KW-0493">Microtubule</keyword>
<dbReference type="Gene3D" id="1.25.10.10">
    <property type="entry name" value="Leucine-rich Repeat Variant"/>
    <property type="match status" value="3"/>
</dbReference>
<comment type="subcellular location">
    <subcellularLocation>
        <location evidence="1">Cytoplasm</location>
        <location evidence="1">Cytoskeleton</location>
        <location evidence="1">Spindle</location>
    </subcellularLocation>
</comment>
<dbReference type="SMART" id="SM01115">
    <property type="entry name" value="cwf21"/>
    <property type="match status" value="1"/>
</dbReference>
<gene>
    <name evidence="9" type="ORF">M407DRAFT_11490</name>
</gene>
<dbReference type="InterPro" id="IPR011989">
    <property type="entry name" value="ARM-like"/>
</dbReference>
<evidence type="ECO:0000313" key="10">
    <source>
        <dbReference type="Proteomes" id="UP000054248"/>
    </source>
</evidence>
<feature type="compositionally biased region" description="Low complexity" evidence="6">
    <location>
        <begin position="607"/>
        <end position="619"/>
    </location>
</feature>
<evidence type="ECO:0000259" key="7">
    <source>
        <dbReference type="SMART" id="SM01115"/>
    </source>
</evidence>
<dbReference type="GO" id="GO:0008017">
    <property type="term" value="F:microtubule binding"/>
    <property type="evidence" value="ECO:0007669"/>
    <property type="project" value="TreeGrafter"/>
</dbReference>
<dbReference type="PANTHER" id="PTHR21567:SF9">
    <property type="entry name" value="CLIP-ASSOCIATING PROTEIN"/>
    <property type="match status" value="1"/>
</dbReference>
<feature type="compositionally biased region" description="Low complexity" evidence="6">
    <location>
        <begin position="635"/>
        <end position="672"/>
    </location>
</feature>
<dbReference type="GO" id="GO:1990023">
    <property type="term" value="C:mitotic spindle midzone"/>
    <property type="evidence" value="ECO:0007669"/>
    <property type="project" value="TreeGrafter"/>
</dbReference>
<keyword evidence="3" id="KW-0132">Cell division</keyword>
<dbReference type="InterPro" id="IPR034085">
    <property type="entry name" value="TOG"/>
</dbReference>
<feature type="region of interest" description="Disordered" evidence="6">
    <location>
        <begin position="1129"/>
        <end position="1229"/>
    </location>
</feature>
<evidence type="ECO:0000256" key="1">
    <source>
        <dbReference type="ARBA" id="ARBA00004186"/>
    </source>
</evidence>
<feature type="region of interest" description="Disordered" evidence="6">
    <location>
        <begin position="1088"/>
        <end position="1108"/>
    </location>
</feature>
<keyword evidence="5" id="KW-0498">Mitosis</keyword>
<keyword evidence="5" id="KW-0131">Cell cycle</keyword>
<reference evidence="9 10" key="1">
    <citation type="submission" date="2014-04" db="EMBL/GenBank/DDBJ databases">
        <authorList>
            <consortium name="DOE Joint Genome Institute"/>
            <person name="Kuo A."/>
            <person name="Girlanda M."/>
            <person name="Perotto S."/>
            <person name="Kohler A."/>
            <person name="Nagy L.G."/>
            <person name="Floudas D."/>
            <person name="Copeland A."/>
            <person name="Barry K.W."/>
            <person name="Cichocki N."/>
            <person name="Veneault-Fourrey C."/>
            <person name="LaButti K."/>
            <person name="Lindquist E.A."/>
            <person name="Lipzen A."/>
            <person name="Lundell T."/>
            <person name="Morin E."/>
            <person name="Murat C."/>
            <person name="Sun H."/>
            <person name="Tunlid A."/>
            <person name="Henrissat B."/>
            <person name="Grigoriev I.V."/>
            <person name="Hibbett D.S."/>
            <person name="Martin F."/>
            <person name="Nordberg H.P."/>
            <person name="Cantor M.N."/>
            <person name="Hua S.X."/>
        </authorList>
    </citation>
    <scope>NUCLEOTIDE SEQUENCE [LARGE SCALE GENOMIC DNA]</scope>
    <source>
        <strain evidence="9 10">MUT 4182</strain>
    </source>
</reference>
<dbReference type="InterPro" id="IPR024395">
    <property type="entry name" value="CLASP_N_dom"/>
</dbReference>
<dbReference type="GO" id="GO:0090307">
    <property type="term" value="P:mitotic spindle assembly"/>
    <property type="evidence" value="ECO:0007669"/>
    <property type="project" value="TreeGrafter"/>
</dbReference>
<dbReference type="SMART" id="SM01349">
    <property type="entry name" value="TOG"/>
    <property type="match status" value="2"/>
</dbReference>
<dbReference type="Pfam" id="PF12348">
    <property type="entry name" value="CLASP_N"/>
    <property type="match status" value="1"/>
</dbReference>
<dbReference type="OrthoDB" id="46159at2759"/>
<dbReference type="SUPFAM" id="SSF53383">
    <property type="entry name" value="PLP-dependent transferases"/>
    <property type="match status" value="1"/>
</dbReference>
<dbReference type="STRING" id="1051891.A0A0C3KCQ0"/>
<feature type="compositionally biased region" description="Basic and acidic residues" evidence="6">
    <location>
        <begin position="1138"/>
        <end position="1215"/>
    </location>
</feature>
<feature type="domain" description="TOG" evidence="8">
    <location>
        <begin position="320"/>
        <end position="570"/>
    </location>
</feature>
<feature type="region of interest" description="Disordered" evidence="6">
    <location>
        <begin position="1016"/>
        <end position="1038"/>
    </location>
</feature>
<feature type="region of interest" description="Disordered" evidence="6">
    <location>
        <begin position="254"/>
        <end position="289"/>
    </location>
</feature>
<dbReference type="CDD" id="cd21372">
    <property type="entry name" value="cwf21_CWC21-like"/>
    <property type="match status" value="1"/>
</dbReference>
<dbReference type="HOGENOM" id="CLU_260352_0_0_1"/>
<dbReference type="InterPro" id="IPR013170">
    <property type="entry name" value="mRNA_splic_Cwf21_dom"/>
</dbReference>
<accession>A0A0C3KCQ0</accession>